<gene>
    <name evidence="3" type="ORF">CGI_10012592</name>
</gene>
<feature type="compositionally biased region" description="Polar residues" evidence="1">
    <location>
        <begin position="179"/>
        <end position="193"/>
    </location>
</feature>
<dbReference type="AlphaFoldDB" id="K1Q4N5"/>
<sequence length="193" mass="21020">MTITNRQPSQKSIKPNTKEKKSNMDLQKIGYLVDPAATISAKTNVAKNKETNELWILGASKNDIIPLNPDGTCSNNSDCPFSYYHCCTGTKWCCPTMTICTGTSTCIGIGYIIGPIIGLVVLTVCIVVVCICRNRKQRTPGVVYNSQTTTQPGNGVTNPNVWPSQPEYGLSNPAYGQMQPPQYSVQPLQTKKA</sequence>
<evidence type="ECO:0000256" key="1">
    <source>
        <dbReference type="SAM" id="MobiDB-lite"/>
    </source>
</evidence>
<reference evidence="3" key="1">
    <citation type="journal article" date="2012" name="Nature">
        <title>The oyster genome reveals stress adaptation and complexity of shell formation.</title>
        <authorList>
            <person name="Zhang G."/>
            <person name="Fang X."/>
            <person name="Guo X."/>
            <person name="Li L."/>
            <person name="Luo R."/>
            <person name="Xu F."/>
            <person name="Yang P."/>
            <person name="Zhang L."/>
            <person name="Wang X."/>
            <person name="Qi H."/>
            <person name="Xiong Z."/>
            <person name="Que H."/>
            <person name="Xie Y."/>
            <person name="Holland P.W."/>
            <person name="Paps J."/>
            <person name="Zhu Y."/>
            <person name="Wu F."/>
            <person name="Chen Y."/>
            <person name="Wang J."/>
            <person name="Peng C."/>
            <person name="Meng J."/>
            <person name="Yang L."/>
            <person name="Liu J."/>
            <person name="Wen B."/>
            <person name="Zhang N."/>
            <person name="Huang Z."/>
            <person name="Zhu Q."/>
            <person name="Feng Y."/>
            <person name="Mount A."/>
            <person name="Hedgecock D."/>
            <person name="Xu Z."/>
            <person name="Liu Y."/>
            <person name="Domazet-Loso T."/>
            <person name="Du Y."/>
            <person name="Sun X."/>
            <person name="Zhang S."/>
            <person name="Liu B."/>
            <person name="Cheng P."/>
            <person name="Jiang X."/>
            <person name="Li J."/>
            <person name="Fan D."/>
            <person name="Wang W."/>
            <person name="Fu W."/>
            <person name="Wang T."/>
            <person name="Wang B."/>
            <person name="Zhang J."/>
            <person name="Peng Z."/>
            <person name="Li Y."/>
            <person name="Li N."/>
            <person name="Wang J."/>
            <person name="Chen M."/>
            <person name="He Y."/>
            <person name="Tan F."/>
            <person name="Song X."/>
            <person name="Zheng Q."/>
            <person name="Huang R."/>
            <person name="Yang H."/>
            <person name="Du X."/>
            <person name="Chen L."/>
            <person name="Yang M."/>
            <person name="Gaffney P.M."/>
            <person name="Wang S."/>
            <person name="Luo L."/>
            <person name="She Z."/>
            <person name="Ming Y."/>
            <person name="Huang W."/>
            <person name="Zhang S."/>
            <person name="Huang B."/>
            <person name="Zhang Y."/>
            <person name="Qu T."/>
            <person name="Ni P."/>
            <person name="Miao G."/>
            <person name="Wang J."/>
            <person name="Wang Q."/>
            <person name="Steinberg C.E."/>
            <person name="Wang H."/>
            <person name="Li N."/>
            <person name="Qian L."/>
            <person name="Zhang G."/>
            <person name="Li Y."/>
            <person name="Yang H."/>
            <person name="Liu X."/>
            <person name="Wang J."/>
            <person name="Yin Y."/>
            <person name="Wang J."/>
        </authorList>
    </citation>
    <scope>NUCLEOTIDE SEQUENCE [LARGE SCALE GENOMIC DNA]</scope>
    <source>
        <strain evidence="3">05x7-T-G4-1.051#20</strain>
    </source>
</reference>
<organism evidence="3">
    <name type="scientific">Magallana gigas</name>
    <name type="common">Pacific oyster</name>
    <name type="synonym">Crassostrea gigas</name>
    <dbReference type="NCBI Taxonomy" id="29159"/>
    <lineage>
        <taxon>Eukaryota</taxon>
        <taxon>Metazoa</taxon>
        <taxon>Spiralia</taxon>
        <taxon>Lophotrochozoa</taxon>
        <taxon>Mollusca</taxon>
        <taxon>Bivalvia</taxon>
        <taxon>Autobranchia</taxon>
        <taxon>Pteriomorphia</taxon>
        <taxon>Ostreida</taxon>
        <taxon>Ostreoidea</taxon>
        <taxon>Ostreidae</taxon>
        <taxon>Magallana</taxon>
    </lineage>
</organism>
<feature type="region of interest" description="Disordered" evidence="1">
    <location>
        <begin position="143"/>
        <end position="193"/>
    </location>
</feature>
<feature type="transmembrane region" description="Helical" evidence="2">
    <location>
        <begin position="109"/>
        <end position="132"/>
    </location>
</feature>
<dbReference type="HOGENOM" id="CLU_1410081_0_0_1"/>
<dbReference type="EMBL" id="JH817476">
    <property type="protein sequence ID" value="EKC26314.1"/>
    <property type="molecule type" value="Genomic_DNA"/>
</dbReference>
<feature type="compositionally biased region" description="Polar residues" evidence="1">
    <location>
        <begin position="1"/>
        <end position="15"/>
    </location>
</feature>
<keyword evidence="2" id="KW-0812">Transmembrane</keyword>
<keyword evidence="2" id="KW-0472">Membrane</keyword>
<name>K1Q4N5_MAGGI</name>
<evidence type="ECO:0000256" key="2">
    <source>
        <dbReference type="SAM" id="Phobius"/>
    </source>
</evidence>
<proteinExistence type="predicted"/>
<dbReference type="InParanoid" id="K1Q4N5"/>
<protein>
    <submittedName>
        <fullName evidence="3">Uncharacterized protein</fullName>
    </submittedName>
</protein>
<keyword evidence="2" id="KW-1133">Transmembrane helix</keyword>
<feature type="region of interest" description="Disordered" evidence="1">
    <location>
        <begin position="1"/>
        <end position="22"/>
    </location>
</feature>
<evidence type="ECO:0000313" key="3">
    <source>
        <dbReference type="EMBL" id="EKC26314.1"/>
    </source>
</evidence>
<accession>K1Q4N5</accession>
<feature type="compositionally biased region" description="Polar residues" evidence="1">
    <location>
        <begin position="144"/>
        <end position="163"/>
    </location>
</feature>